<evidence type="ECO:0000313" key="2">
    <source>
        <dbReference type="EMBL" id="TKA62584.1"/>
    </source>
</evidence>
<feature type="region of interest" description="Disordered" evidence="1">
    <location>
        <begin position="251"/>
        <end position="280"/>
    </location>
</feature>
<feature type="compositionally biased region" description="Basic and acidic residues" evidence="1">
    <location>
        <begin position="38"/>
        <end position="53"/>
    </location>
</feature>
<dbReference type="PANTHER" id="PTHR46082">
    <property type="entry name" value="ATP/GTP-BINDING PROTEIN-RELATED"/>
    <property type="match status" value="1"/>
</dbReference>
<dbReference type="InterPro" id="IPR053137">
    <property type="entry name" value="NLR-like"/>
</dbReference>
<dbReference type="OrthoDB" id="626167at2759"/>
<evidence type="ECO:0000256" key="1">
    <source>
        <dbReference type="SAM" id="MobiDB-lite"/>
    </source>
</evidence>
<gene>
    <name evidence="2" type="ORF">B0A49_10856</name>
</gene>
<dbReference type="EMBL" id="NAJN01001536">
    <property type="protein sequence ID" value="TKA62584.1"/>
    <property type="molecule type" value="Genomic_DNA"/>
</dbReference>
<keyword evidence="3" id="KW-1185">Reference proteome</keyword>
<reference evidence="2 3" key="1">
    <citation type="submission" date="2017-03" db="EMBL/GenBank/DDBJ databases">
        <title>Genomes of endolithic fungi from Antarctica.</title>
        <authorList>
            <person name="Coleine C."/>
            <person name="Masonjones S."/>
            <person name="Stajich J.E."/>
        </authorList>
    </citation>
    <scope>NUCLEOTIDE SEQUENCE [LARGE SCALE GENOMIC DNA]</scope>
    <source>
        <strain evidence="2 3">CCFEE 5187</strain>
    </source>
</reference>
<dbReference type="Pfam" id="PF13424">
    <property type="entry name" value="TPR_12"/>
    <property type="match status" value="1"/>
</dbReference>
<feature type="compositionally biased region" description="Basic and acidic residues" evidence="1">
    <location>
        <begin position="253"/>
        <end position="262"/>
    </location>
</feature>
<evidence type="ECO:0000313" key="3">
    <source>
        <dbReference type="Proteomes" id="UP000308768"/>
    </source>
</evidence>
<protein>
    <submittedName>
        <fullName evidence="2">Uncharacterized protein</fullName>
    </submittedName>
</protein>
<proteinExistence type="predicted"/>
<dbReference type="STRING" id="331657.A0A4U0WHZ0"/>
<dbReference type="Gene3D" id="1.25.40.10">
    <property type="entry name" value="Tetratricopeptide repeat domain"/>
    <property type="match status" value="1"/>
</dbReference>
<organism evidence="2 3">
    <name type="scientific">Cryomyces minteri</name>
    <dbReference type="NCBI Taxonomy" id="331657"/>
    <lineage>
        <taxon>Eukaryota</taxon>
        <taxon>Fungi</taxon>
        <taxon>Dikarya</taxon>
        <taxon>Ascomycota</taxon>
        <taxon>Pezizomycotina</taxon>
        <taxon>Dothideomycetes</taxon>
        <taxon>Dothideomycetes incertae sedis</taxon>
        <taxon>Cryomyces</taxon>
    </lineage>
</organism>
<dbReference type="Proteomes" id="UP000308768">
    <property type="component" value="Unassembled WGS sequence"/>
</dbReference>
<dbReference type="AlphaFoldDB" id="A0A4U0WHZ0"/>
<comment type="caution">
    <text evidence="2">The sequence shown here is derived from an EMBL/GenBank/DDBJ whole genome shotgun (WGS) entry which is preliminary data.</text>
</comment>
<name>A0A4U0WHZ0_9PEZI</name>
<dbReference type="SUPFAM" id="SSF48452">
    <property type="entry name" value="TPR-like"/>
    <property type="match status" value="1"/>
</dbReference>
<feature type="region of interest" description="Disordered" evidence="1">
    <location>
        <begin position="38"/>
        <end position="67"/>
    </location>
</feature>
<dbReference type="InterPro" id="IPR011990">
    <property type="entry name" value="TPR-like_helical_dom_sf"/>
</dbReference>
<accession>A0A4U0WHZ0</accession>
<sequence>MKVSLVYTVPKNSQHRIYELEQHYDFHDDMEFRHKRDKLRAGEPYDKDEERSSLEQPGIECIPMPGAGAESDYETGALAAVLKANSDKGVPRKDGDLIALSFISGEDLERLQAPRGFFEERPEYYYRIPQNLDPHNDPGSVSYHNGQLCVTEGYMITVSPNESDDKLPVERAAVADEKESSEATASPVEKTSRFRRVLGLGKKSEKVEKISTDGKFRLRRSSTLTELSSPIRQQADLDAAMHGFDIGTSGAEFKNELTGDRRASKRPKTPNKSGRLGKGPKPYGIAFQGHGIPGGMFISDKSKRTMFVTGTLVAEIYLCIVDNHEIGDLAGSTKQWKMAVSILRKTPQIDPDGNFELSFDAELYFFATLELSQAKFGRESSNGYNCINCLGVLYENLGRMGEAMAMYKRSIAGRAKIEGELYWDTAMSLQELATVYLKLEDFAAARPLYERSLRGFEHAEGPHHNYALFVVSNLSNVYQKLGMFVDLLGLLGRLIPRATETLGAEHIITGAAVRKYIECCGTVNLPHQVAQLVQGYKRSYQQTRSEVARWVLELC</sequence>
<dbReference type="PANTHER" id="PTHR46082:SF6">
    <property type="entry name" value="AAA+ ATPASE DOMAIN-CONTAINING PROTEIN-RELATED"/>
    <property type="match status" value="1"/>
</dbReference>